<keyword evidence="9" id="KW-0812">Transmembrane</keyword>
<dbReference type="SUPFAM" id="SSF48452">
    <property type="entry name" value="TPR-like"/>
    <property type="match status" value="1"/>
</dbReference>
<feature type="domain" description="Histidine kinase/HSP90-like ATPase" evidence="11">
    <location>
        <begin position="509"/>
        <end position="595"/>
    </location>
</feature>
<dbReference type="PANTHER" id="PTHR24421">
    <property type="entry name" value="NITRATE/NITRITE SENSOR PROTEIN NARX-RELATED"/>
    <property type="match status" value="1"/>
</dbReference>
<keyword evidence="5" id="KW-0547">Nucleotide-binding</keyword>
<evidence type="ECO:0000313" key="14">
    <source>
        <dbReference type="Proteomes" id="UP000464577"/>
    </source>
</evidence>
<accession>A0A6P1VW26</accession>
<evidence type="ECO:0000259" key="11">
    <source>
        <dbReference type="Pfam" id="PF02518"/>
    </source>
</evidence>
<dbReference type="Pfam" id="PF02518">
    <property type="entry name" value="HATPase_c"/>
    <property type="match status" value="1"/>
</dbReference>
<dbReference type="InterPro" id="IPR011712">
    <property type="entry name" value="Sig_transdc_His_kin_sub3_dim/P"/>
</dbReference>
<evidence type="ECO:0000256" key="7">
    <source>
        <dbReference type="ARBA" id="ARBA00022840"/>
    </source>
</evidence>
<dbReference type="Gene3D" id="1.20.5.1930">
    <property type="match status" value="1"/>
</dbReference>
<evidence type="ECO:0000256" key="8">
    <source>
        <dbReference type="ARBA" id="ARBA00023012"/>
    </source>
</evidence>
<dbReference type="InterPro" id="IPR050482">
    <property type="entry name" value="Sensor_HK_TwoCompSys"/>
</dbReference>
<feature type="transmembrane region" description="Helical" evidence="9">
    <location>
        <begin position="362"/>
        <end position="379"/>
    </location>
</feature>
<dbReference type="PANTHER" id="PTHR24421:SF10">
    <property type="entry name" value="NITRATE_NITRITE SENSOR PROTEIN NARQ"/>
    <property type="match status" value="1"/>
</dbReference>
<name>A0A6P1VW26_9BACT</name>
<dbReference type="EMBL" id="CP045997">
    <property type="protein sequence ID" value="QHV97313.1"/>
    <property type="molecule type" value="Genomic_DNA"/>
</dbReference>
<evidence type="ECO:0000256" key="6">
    <source>
        <dbReference type="ARBA" id="ARBA00022777"/>
    </source>
</evidence>
<keyword evidence="8" id="KW-0902">Two-component regulatory system</keyword>
<keyword evidence="7" id="KW-0067">ATP-binding</keyword>
<keyword evidence="4" id="KW-0808">Transferase</keyword>
<comment type="catalytic activity">
    <reaction evidence="1">
        <text>ATP + protein L-histidine = ADP + protein N-phospho-L-histidine.</text>
        <dbReference type="EC" id="2.7.13.3"/>
    </reaction>
</comment>
<evidence type="ECO:0000256" key="10">
    <source>
        <dbReference type="SAM" id="SignalP"/>
    </source>
</evidence>
<dbReference type="CDD" id="cd16917">
    <property type="entry name" value="HATPase_UhpB-NarQ-NarX-like"/>
    <property type="match status" value="1"/>
</dbReference>
<evidence type="ECO:0000256" key="5">
    <source>
        <dbReference type="ARBA" id="ARBA00022741"/>
    </source>
</evidence>
<proteinExistence type="predicted"/>
<keyword evidence="6" id="KW-0418">Kinase</keyword>
<keyword evidence="9" id="KW-0472">Membrane</keyword>
<feature type="domain" description="Signal transduction histidine kinase subgroup 3 dimerisation and phosphoacceptor" evidence="12">
    <location>
        <begin position="402"/>
        <end position="467"/>
    </location>
</feature>
<dbReference type="Gene3D" id="1.25.40.10">
    <property type="entry name" value="Tetratricopeptide repeat domain"/>
    <property type="match status" value="1"/>
</dbReference>
<evidence type="ECO:0000256" key="3">
    <source>
        <dbReference type="ARBA" id="ARBA00022553"/>
    </source>
</evidence>
<keyword evidence="14" id="KW-1185">Reference proteome</keyword>
<evidence type="ECO:0000256" key="1">
    <source>
        <dbReference type="ARBA" id="ARBA00000085"/>
    </source>
</evidence>
<organism evidence="13 14">
    <name type="scientific">Spirosoma endbachense</name>
    <dbReference type="NCBI Taxonomy" id="2666025"/>
    <lineage>
        <taxon>Bacteria</taxon>
        <taxon>Pseudomonadati</taxon>
        <taxon>Bacteroidota</taxon>
        <taxon>Cytophagia</taxon>
        <taxon>Cytophagales</taxon>
        <taxon>Cytophagaceae</taxon>
        <taxon>Spirosoma</taxon>
    </lineage>
</organism>
<sequence length="604" mass="69307">MRRFICLIICTLMLATSQGQPAPPPEEKQLIQLSKLPVSYGRDTAVAYLHDRCARHWIIQGMPQRADEHLRRFEAINKNYTWPFGEALLLYRKGHYQTVLGNATQAKSYFLRALERLIHLNHPEVLLAAYTQMSANELNSDWADSTSTQVAIRYLQKGRKISLKTPKRLFYSALCYQLGRAYLQLQDYKQARYYLTESWQESQRTGYKEMTFYHSLLFTICYLHLGDPRHRQTWKSCQSYLPNLSNQEYFDYFTALSAMHRFEQEPPKLLSDGLNMLSYATAIKSPTKVLQSRRIVFEAYKLLNQPQSALQELEIIKQLEDSTQRQRSKVLLAELQLKYDAKQHQAELARLTIENQRSQSRVLLGSILILVVLLGIIVYSNRRLRQKNQAIRAALLRGQALERQRVAADLHDNLGTTLSALRWTLEAMDRSKLSLMEQNAYATISLQVDQAYNDVRLLSHNLLPDELARQGLPVALQALLTKLNHNTSVWFKLTGIETLPRLNAQTEFELYSVCLELLNNTIKHAKATEGYISFSQENGMLHLTVGDNGVGFSSQRKDGQGLRNVTARVNTLGGMWQVDFRPEGGIRNQIVVPLKTAVRVSSRT</sequence>
<evidence type="ECO:0000256" key="4">
    <source>
        <dbReference type="ARBA" id="ARBA00022679"/>
    </source>
</evidence>
<dbReference type="GO" id="GO:0000155">
    <property type="term" value="F:phosphorelay sensor kinase activity"/>
    <property type="evidence" value="ECO:0007669"/>
    <property type="project" value="InterPro"/>
</dbReference>
<keyword evidence="3" id="KW-0597">Phosphoprotein</keyword>
<dbReference type="RefSeq" id="WP_162387724.1">
    <property type="nucleotide sequence ID" value="NZ_CP045997.1"/>
</dbReference>
<evidence type="ECO:0000313" key="13">
    <source>
        <dbReference type="EMBL" id="QHV97313.1"/>
    </source>
</evidence>
<feature type="signal peptide" evidence="10">
    <location>
        <begin position="1"/>
        <end position="21"/>
    </location>
</feature>
<dbReference type="InterPro" id="IPR011990">
    <property type="entry name" value="TPR-like_helical_dom_sf"/>
</dbReference>
<evidence type="ECO:0000259" key="12">
    <source>
        <dbReference type="Pfam" id="PF07730"/>
    </source>
</evidence>
<dbReference type="InterPro" id="IPR036890">
    <property type="entry name" value="HATPase_C_sf"/>
</dbReference>
<reference evidence="13 14" key="1">
    <citation type="submission" date="2019-11" db="EMBL/GenBank/DDBJ databases">
        <title>Spirosoma endbachense sp. nov., isolated from a natural salt meadow.</title>
        <authorList>
            <person name="Rojas J."/>
            <person name="Ambika Manirajan B."/>
            <person name="Ratering S."/>
            <person name="Suarez C."/>
            <person name="Geissler-Plaum R."/>
            <person name="Schnell S."/>
        </authorList>
    </citation>
    <scope>NUCLEOTIDE SEQUENCE [LARGE SCALE GENOMIC DNA]</scope>
    <source>
        <strain evidence="13 14">I-24</strain>
    </source>
</reference>
<dbReference type="GO" id="GO:0046983">
    <property type="term" value="F:protein dimerization activity"/>
    <property type="evidence" value="ECO:0007669"/>
    <property type="project" value="InterPro"/>
</dbReference>
<keyword evidence="10" id="KW-0732">Signal</keyword>
<protein>
    <recommendedName>
        <fullName evidence="2">histidine kinase</fullName>
        <ecNumber evidence="2">2.7.13.3</ecNumber>
    </recommendedName>
</protein>
<dbReference type="AlphaFoldDB" id="A0A6P1VW26"/>
<dbReference type="EC" id="2.7.13.3" evidence="2"/>
<dbReference type="InterPro" id="IPR003594">
    <property type="entry name" value="HATPase_dom"/>
</dbReference>
<dbReference type="SUPFAM" id="SSF55874">
    <property type="entry name" value="ATPase domain of HSP90 chaperone/DNA topoisomerase II/histidine kinase"/>
    <property type="match status" value="1"/>
</dbReference>
<feature type="chain" id="PRO_5026885271" description="histidine kinase" evidence="10">
    <location>
        <begin position="22"/>
        <end position="604"/>
    </location>
</feature>
<dbReference type="GO" id="GO:0016020">
    <property type="term" value="C:membrane"/>
    <property type="evidence" value="ECO:0007669"/>
    <property type="project" value="InterPro"/>
</dbReference>
<keyword evidence="9" id="KW-1133">Transmembrane helix</keyword>
<evidence type="ECO:0000256" key="2">
    <source>
        <dbReference type="ARBA" id="ARBA00012438"/>
    </source>
</evidence>
<dbReference type="Proteomes" id="UP000464577">
    <property type="component" value="Chromosome"/>
</dbReference>
<dbReference type="KEGG" id="senf:GJR95_20900"/>
<dbReference type="Pfam" id="PF07730">
    <property type="entry name" value="HisKA_3"/>
    <property type="match status" value="1"/>
</dbReference>
<dbReference type="Gene3D" id="3.30.565.10">
    <property type="entry name" value="Histidine kinase-like ATPase, C-terminal domain"/>
    <property type="match status" value="1"/>
</dbReference>
<gene>
    <name evidence="13" type="ORF">GJR95_20900</name>
</gene>
<dbReference type="GO" id="GO:0005524">
    <property type="term" value="F:ATP binding"/>
    <property type="evidence" value="ECO:0007669"/>
    <property type="project" value="UniProtKB-KW"/>
</dbReference>
<evidence type="ECO:0000256" key="9">
    <source>
        <dbReference type="SAM" id="Phobius"/>
    </source>
</evidence>